<dbReference type="EMBL" id="QUSK01000010">
    <property type="protein sequence ID" value="RGD76721.1"/>
    <property type="molecule type" value="Genomic_DNA"/>
</dbReference>
<sequence length="385" mass="43052">MNFRITEEMKKRMFVYGGSLSIAVLIAMFFLFFDRVVDFIQFILSIGSPFLLGIFLAFLLHKPSKWFERKLFGNTNLKQNNKRLLSIILSFILFLCLIVLFFGTIIPSLIDSSMQFADNFKSYWGNLMDYATSLGKQLNISGQDIERALNETDLFNTVTSTLTRYLPEIANYSYNVIRLIINFILALVSAFYILLDKESLVRGLKKLNYALFDKSMANFITAWTEDAKLVFEKYIVGSIIDSSIIGVSCYIGVSLLQIPYAPMIGFVVGVTNVIPVFGPFIGAIPVIVLLLLIDPIYALIFAIFILILQQIDGNVIKPIVLGDQLGISGFWILFSVTIGGGIGGVVGMFLGVPVFALLYAGIRDFSKSRLAQKHIHITDKKGTVD</sequence>
<feature type="transmembrane region" description="Helical" evidence="8">
    <location>
        <begin position="288"/>
        <end position="311"/>
    </location>
</feature>
<accession>A0A3E3E524</accession>
<organism evidence="9 10">
    <name type="scientific">Faecalicoccus pleomorphus</name>
    <dbReference type="NCBI Taxonomy" id="1323"/>
    <lineage>
        <taxon>Bacteria</taxon>
        <taxon>Bacillati</taxon>
        <taxon>Bacillota</taxon>
        <taxon>Erysipelotrichia</taxon>
        <taxon>Erysipelotrichales</taxon>
        <taxon>Erysipelotrichaceae</taxon>
        <taxon>Faecalicoccus</taxon>
    </lineage>
</organism>
<feature type="transmembrane region" description="Helical" evidence="8">
    <location>
        <begin position="259"/>
        <end position="281"/>
    </location>
</feature>
<feature type="transmembrane region" description="Helical" evidence="8">
    <location>
        <begin position="176"/>
        <end position="195"/>
    </location>
</feature>
<feature type="transmembrane region" description="Helical" evidence="8">
    <location>
        <begin position="84"/>
        <end position="110"/>
    </location>
</feature>
<dbReference type="GO" id="GO:0005886">
    <property type="term" value="C:plasma membrane"/>
    <property type="evidence" value="ECO:0007669"/>
    <property type="project" value="UniProtKB-SubCell"/>
</dbReference>
<dbReference type="Proteomes" id="UP000260721">
    <property type="component" value="Unassembled WGS sequence"/>
</dbReference>
<feature type="transmembrane region" description="Helical" evidence="8">
    <location>
        <begin position="12"/>
        <end position="33"/>
    </location>
</feature>
<evidence type="ECO:0000256" key="8">
    <source>
        <dbReference type="SAM" id="Phobius"/>
    </source>
</evidence>
<name>A0A3E3E524_9FIRM</name>
<comment type="similarity">
    <text evidence="2">Belongs to the autoinducer-2 exporter (AI-2E) (TC 2.A.86) family.</text>
</comment>
<evidence type="ECO:0000256" key="3">
    <source>
        <dbReference type="ARBA" id="ARBA00022448"/>
    </source>
</evidence>
<dbReference type="GO" id="GO:0055085">
    <property type="term" value="P:transmembrane transport"/>
    <property type="evidence" value="ECO:0007669"/>
    <property type="project" value="TreeGrafter"/>
</dbReference>
<evidence type="ECO:0000256" key="7">
    <source>
        <dbReference type="ARBA" id="ARBA00023136"/>
    </source>
</evidence>
<evidence type="ECO:0000256" key="5">
    <source>
        <dbReference type="ARBA" id="ARBA00022692"/>
    </source>
</evidence>
<keyword evidence="3" id="KW-0813">Transport</keyword>
<evidence type="ECO:0000313" key="9">
    <source>
        <dbReference type="EMBL" id="RGD76721.1"/>
    </source>
</evidence>
<evidence type="ECO:0000256" key="4">
    <source>
        <dbReference type="ARBA" id="ARBA00022475"/>
    </source>
</evidence>
<dbReference type="Pfam" id="PF01594">
    <property type="entry name" value="AI-2E_transport"/>
    <property type="match status" value="1"/>
</dbReference>
<evidence type="ECO:0000313" key="10">
    <source>
        <dbReference type="Proteomes" id="UP000260721"/>
    </source>
</evidence>
<proteinExistence type="inferred from homology"/>
<evidence type="ECO:0000256" key="6">
    <source>
        <dbReference type="ARBA" id="ARBA00022989"/>
    </source>
</evidence>
<keyword evidence="5 8" id="KW-0812">Transmembrane</keyword>
<feature type="transmembrane region" description="Helical" evidence="8">
    <location>
        <begin position="234"/>
        <end position="253"/>
    </location>
</feature>
<protein>
    <submittedName>
        <fullName evidence="9">AI-2E family transporter</fullName>
    </submittedName>
</protein>
<keyword evidence="7 8" id="KW-0472">Membrane</keyword>
<evidence type="ECO:0000256" key="2">
    <source>
        <dbReference type="ARBA" id="ARBA00009773"/>
    </source>
</evidence>
<dbReference type="PANTHER" id="PTHR21716:SF53">
    <property type="entry name" value="PERMEASE PERM-RELATED"/>
    <property type="match status" value="1"/>
</dbReference>
<keyword evidence="6 8" id="KW-1133">Transmembrane helix</keyword>
<comment type="subcellular location">
    <subcellularLocation>
        <location evidence="1">Cell membrane</location>
        <topology evidence="1">Multi-pass membrane protein</topology>
    </subcellularLocation>
</comment>
<gene>
    <name evidence="9" type="ORF">DXC78_05765</name>
</gene>
<dbReference type="PANTHER" id="PTHR21716">
    <property type="entry name" value="TRANSMEMBRANE PROTEIN"/>
    <property type="match status" value="1"/>
</dbReference>
<feature type="transmembrane region" description="Helical" evidence="8">
    <location>
        <begin position="331"/>
        <end position="360"/>
    </location>
</feature>
<keyword evidence="4" id="KW-1003">Cell membrane</keyword>
<comment type="caution">
    <text evidence="9">The sequence shown here is derived from an EMBL/GenBank/DDBJ whole genome shotgun (WGS) entry which is preliminary data.</text>
</comment>
<dbReference type="InterPro" id="IPR002549">
    <property type="entry name" value="AI-2E-like"/>
</dbReference>
<dbReference type="STRING" id="1123313.GCA_000420345_00767"/>
<feature type="transmembrane region" description="Helical" evidence="8">
    <location>
        <begin position="39"/>
        <end position="60"/>
    </location>
</feature>
<evidence type="ECO:0000256" key="1">
    <source>
        <dbReference type="ARBA" id="ARBA00004651"/>
    </source>
</evidence>
<reference evidence="9 10" key="1">
    <citation type="submission" date="2018-08" db="EMBL/GenBank/DDBJ databases">
        <title>A genome reference for cultivated species of the human gut microbiota.</title>
        <authorList>
            <person name="Zou Y."/>
            <person name="Xue W."/>
            <person name="Luo G."/>
        </authorList>
    </citation>
    <scope>NUCLEOTIDE SEQUENCE [LARGE SCALE GENOMIC DNA]</scope>
    <source>
        <strain evidence="9 10">TF08-11</strain>
    </source>
</reference>
<dbReference type="AlphaFoldDB" id="A0A3E3E524"/>